<dbReference type="InterPro" id="IPR006629">
    <property type="entry name" value="LITAF"/>
</dbReference>
<reference evidence="2" key="1">
    <citation type="submission" date="2020-11" db="EMBL/GenBank/DDBJ databases">
        <authorList>
            <person name="Tran Van P."/>
        </authorList>
    </citation>
    <scope>NUCLEOTIDE SEQUENCE</scope>
</reference>
<sequence>MAAAVIVNVQGFGPYPMQVTCSHCSAQVMTETVASPGLLTWLLSGTLFLV</sequence>
<dbReference type="Proteomes" id="UP000759131">
    <property type="component" value="Unassembled WGS sequence"/>
</dbReference>
<organism evidence="2">
    <name type="scientific">Medioppia subpectinata</name>
    <dbReference type="NCBI Taxonomy" id="1979941"/>
    <lineage>
        <taxon>Eukaryota</taxon>
        <taxon>Metazoa</taxon>
        <taxon>Ecdysozoa</taxon>
        <taxon>Arthropoda</taxon>
        <taxon>Chelicerata</taxon>
        <taxon>Arachnida</taxon>
        <taxon>Acari</taxon>
        <taxon>Acariformes</taxon>
        <taxon>Sarcoptiformes</taxon>
        <taxon>Oribatida</taxon>
        <taxon>Brachypylina</taxon>
        <taxon>Oppioidea</taxon>
        <taxon>Oppiidae</taxon>
        <taxon>Medioppia</taxon>
    </lineage>
</organism>
<dbReference type="AlphaFoldDB" id="A0A7R9LLF4"/>
<dbReference type="OrthoDB" id="4713066at2759"/>
<evidence type="ECO:0000259" key="1">
    <source>
        <dbReference type="PROSITE" id="PS51837"/>
    </source>
</evidence>
<feature type="domain" description="LITAF" evidence="1">
    <location>
        <begin position="1"/>
        <end position="50"/>
    </location>
</feature>
<accession>A0A7R9LLF4</accession>
<dbReference type="EMBL" id="CAJPIZ010030102">
    <property type="protein sequence ID" value="CAG2119835.1"/>
    <property type="molecule type" value="Genomic_DNA"/>
</dbReference>
<name>A0A7R9LLF4_9ACAR</name>
<gene>
    <name evidence="2" type="ORF">OSB1V03_LOCUS19782</name>
</gene>
<dbReference type="PROSITE" id="PS51837">
    <property type="entry name" value="LITAF"/>
    <property type="match status" value="1"/>
</dbReference>
<proteinExistence type="predicted"/>
<keyword evidence="3" id="KW-1185">Reference proteome</keyword>
<protein>
    <recommendedName>
        <fullName evidence="1">LITAF domain-containing protein</fullName>
    </recommendedName>
</protein>
<evidence type="ECO:0000313" key="2">
    <source>
        <dbReference type="EMBL" id="CAD7643854.1"/>
    </source>
</evidence>
<dbReference type="Pfam" id="PF10601">
    <property type="entry name" value="zf-LITAF-like"/>
    <property type="match status" value="1"/>
</dbReference>
<feature type="non-terminal residue" evidence="2">
    <location>
        <position position="50"/>
    </location>
</feature>
<evidence type="ECO:0000313" key="3">
    <source>
        <dbReference type="Proteomes" id="UP000759131"/>
    </source>
</evidence>
<dbReference type="EMBL" id="OC884677">
    <property type="protein sequence ID" value="CAD7643854.1"/>
    <property type="molecule type" value="Genomic_DNA"/>
</dbReference>